<name>A0A1B4Y685_MYCUL</name>
<evidence type="ECO:0000256" key="1">
    <source>
        <dbReference type="ARBA" id="ARBA00004191"/>
    </source>
</evidence>
<sequence>MERSRSRRCRTGSADSESELASNTPVDLAQQSIAGVYRSSHKRTGKVGGEQEPRRCDVASRVFGQGRRRQRGRCLHVLGRPGHRKGLRSGAMFGSPERHRAHRVVHAGEPVVRPLLRQAFGHQRIRRGSPLFAQKGWNPQTQSNDPAGTTIPYRFDTTRGPLVAGECVNDPGHDWIAMHNAWNNGGNDNWLPAQAAVSALQGNTPVTMGYYQREDIPIHYLLADTFTICDGYFCSLIGGTSPNRLYWMSGTIDPDGANGGPLLVDPNIQPQGRFSWRTMPDNLEDAGVSWKIYQNKLLGALNNTVIGYDGMLNDFKQAQNPRTNLARYGIAPTYPRDFVSDVRNNRLPKVSWVLPGFLLSEHPAFPVNVGAVAIVDVLRILLSNPAVWEKTALIVSYDENGGFFDHVTPTTAPPGTPGEWITVPNIDAVTGSGGIRGPIGLGYRVPCFVISPYSRGPLMVHDTFDHTSQLKLIETRFGVPVPNISAWRNGLVGDMTSTFNFAVPPNSSRPNLSHPAINAVQKLPQCVPNYVLGAVTKTAVPYRVPFPQVMPTQETQPARGIPNGLC</sequence>
<reference evidence="10 11" key="1">
    <citation type="submission" date="2016-08" db="EMBL/GenBank/DDBJ databases">
        <title>Complete genome sequence of Mycobacterium shinshuense, a subspecies of M. ulcerans.</title>
        <authorList>
            <person name="Yoshida M."/>
            <person name="Ogura Y."/>
            <person name="Hayashi T."/>
            <person name="Hoshino Y."/>
        </authorList>
    </citation>
    <scope>NUCLEOTIDE SEQUENCE [LARGE SCALE GENOMIC DNA]</scope>
    <source>
        <strain evidence="11">ATCC 33728</strain>
    </source>
</reference>
<dbReference type="EMBL" id="AP017624">
    <property type="protein sequence ID" value="BAV42574.1"/>
    <property type="molecule type" value="Genomic_DNA"/>
</dbReference>
<dbReference type="PANTHER" id="PTHR31956:SF1">
    <property type="entry name" value="NON-SPECIFIC PHOSPHOLIPASE C1"/>
    <property type="match status" value="1"/>
</dbReference>
<keyword evidence="5" id="KW-0964">Secreted</keyword>
<keyword evidence="4" id="KW-0134">Cell wall</keyword>
<evidence type="ECO:0000256" key="7">
    <source>
        <dbReference type="ARBA" id="ARBA00023026"/>
    </source>
</evidence>
<keyword evidence="6" id="KW-0378">Hydrolase</keyword>
<dbReference type="Gene3D" id="3.40.720.10">
    <property type="entry name" value="Alkaline Phosphatase, subunit A"/>
    <property type="match status" value="2"/>
</dbReference>
<dbReference type="EC" id="3.1.4.3" evidence="3"/>
<evidence type="ECO:0000313" key="11">
    <source>
        <dbReference type="Proteomes" id="UP000218067"/>
    </source>
</evidence>
<dbReference type="FunFam" id="3.40.720.10:FF:000036">
    <property type="entry name" value="Membrane-associated phospholipase C"/>
    <property type="match status" value="1"/>
</dbReference>
<evidence type="ECO:0000256" key="2">
    <source>
        <dbReference type="ARBA" id="ARBA00009717"/>
    </source>
</evidence>
<dbReference type="AlphaFoldDB" id="A0A1B4Y685"/>
<feature type="compositionally biased region" description="Polar residues" evidence="9">
    <location>
        <begin position="13"/>
        <end position="33"/>
    </location>
</feature>
<evidence type="ECO:0000256" key="8">
    <source>
        <dbReference type="ARBA" id="ARBA00048421"/>
    </source>
</evidence>
<dbReference type="GO" id="GO:0034480">
    <property type="term" value="F:phosphatidylcholine phospholipase C activity"/>
    <property type="evidence" value="ECO:0007669"/>
    <property type="project" value="UniProtKB-EC"/>
</dbReference>
<comment type="similarity">
    <text evidence="2">Belongs to the bacterial phospholipase C family.</text>
</comment>
<proteinExistence type="inferred from homology"/>
<accession>A0A1B4Y685</accession>
<evidence type="ECO:0000256" key="6">
    <source>
        <dbReference type="ARBA" id="ARBA00022801"/>
    </source>
</evidence>
<dbReference type="GO" id="GO:0052008">
    <property type="term" value="P:symbiont-mediated disruption of host cellular anatomical structure"/>
    <property type="evidence" value="ECO:0007669"/>
    <property type="project" value="UniProtKB-ARBA"/>
</dbReference>
<keyword evidence="7" id="KW-0843">Virulence</keyword>
<organism evidence="10 11">
    <name type="scientific">Mycobacterium ulcerans subsp. shinshuense</name>
    <dbReference type="NCBI Taxonomy" id="1124626"/>
    <lineage>
        <taxon>Bacteria</taxon>
        <taxon>Bacillati</taxon>
        <taxon>Actinomycetota</taxon>
        <taxon>Actinomycetes</taxon>
        <taxon>Mycobacteriales</taxon>
        <taxon>Mycobacteriaceae</taxon>
        <taxon>Mycobacterium</taxon>
        <taxon>Mycobacterium ulcerans group</taxon>
    </lineage>
</organism>
<feature type="region of interest" description="Disordered" evidence="9">
    <location>
        <begin position="1"/>
        <end position="53"/>
    </location>
</feature>
<dbReference type="Proteomes" id="UP000218067">
    <property type="component" value="Chromosome"/>
</dbReference>
<dbReference type="PANTHER" id="PTHR31956">
    <property type="entry name" value="NON-SPECIFIC PHOSPHOLIPASE C4-RELATED"/>
    <property type="match status" value="1"/>
</dbReference>
<comment type="subcellular location">
    <subcellularLocation>
        <location evidence="1">Secreted</location>
        <location evidence="1">Cell wall</location>
    </subcellularLocation>
</comment>
<protein>
    <recommendedName>
        <fullName evidence="3">phospholipase C</fullName>
        <ecNumber evidence="3">3.1.4.3</ecNumber>
    </recommendedName>
</protein>
<evidence type="ECO:0000256" key="4">
    <source>
        <dbReference type="ARBA" id="ARBA00022512"/>
    </source>
</evidence>
<dbReference type="InterPro" id="IPR017850">
    <property type="entry name" value="Alkaline_phosphatase_core_sf"/>
</dbReference>
<gene>
    <name evidence="10" type="primary">plcB</name>
    <name evidence="10" type="ORF">SHTP_3564</name>
</gene>
<evidence type="ECO:0000256" key="5">
    <source>
        <dbReference type="ARBA" id="ARBA00022525"/>
    </source>
</evidence>
<evidence type="ECO:0000313" key="10">
    <source>
        <dbReference type="EMBL" id="BAV42574.1"/>
    </source>
</evidence>
<feature type="compositionally biased region" description="Basic residues" evidence="9">
    <location>
        <begin position="1"/>
        <end position="10"/>
    </location>
</feature>
<evidence type="ECO:0000256" key="9">
    <source>
        <dbReference type="SAM" id="MobiDB-lite"/>
    </source>
</evidence>
<dbReference type="Pfam" id="PF04185">
    <property type="entry name" value="Phosphoesterase"/>
    <property type="match status" value="1"/>
</dbReference>
<comment type="catalytic activity">
    <reaction evidence="8">
        <text>a 1,2-diacyl-sn-glycero-3-phosphocholine + H2O = phosphocholine + a 1,2-diacyl-sn-glycerol + H(+)</text>
        <dbReference type="Rhea" id="RHEA:10604"/>
        <dbReference type="ChEBI" id="CHEBI:15377"/>
        <dbReference type="ChEBI" id="CHEBI:15378"/>
        <dbReference type="ChEBI" id="CHEBI:17815"/>
        <dbReference type="ChEBI" id="CHEBI:57643"/>
        <dbReference type="ChEBI" id="CHEBI:295975"/>
        <dbReference type="EC" id="3.1.4.3"/>
    </reaction>
    <physiologicalReaction direction="left-to-right" evidence="8">
        <dbReference type="Rhea" id="RHEA:10605"/>
    </physiologicalReaction>
</comment>
<evidence type="ECO:0000256" key="3">
    <source>
        <dbReference type="ARBA" id="ARBA00012018"/>
    </source>
</evidence>
<dbReference type="InterPro" id="IPR007312">
    <property type="entry name" value="Phosphoesterase"/>
</dbReference>